<dbReference type="PANTHER" id="PTHR19303:SF73">
    <property type="entry name" value="PROTEIN PDC2"/>
    <property type="match status" value="1"/>
</dbReference>
<dbReference type="GO" id="GO:0003677">
    <property type="term" value="F:DNA binding"/>
    <property type="evidence" value="ECO:0007669"/>
    <property type="project" value="UniProtKB-KW"/>
</dbReference>
<evidence type="ECO:0000256" key="1">
    <source>
        <dbReference type="ARBA" id="ARBA00023125"/>
    </source>
</evidence>
<comment type="caution">
    <text evidence="3">The sequence shown here is derived from an EMBL/GenBank/DDBJ whole genome shotgun (WGS) entry which is preliminary data.</text>
</comment>
<sequence>MIAKDKLPFCPPETDVLAGRKLGSQVSRLSSGAEAEPYYPELCEAGLIRTMREDWIEPSITDKVRILEDLREPGAKQVHVAEKFGISKSAVCHILKMNDNIMKEYENSTNQGRKRQRDGKEAEVGDALWLWYCQKLAQSAHISRPVLKQKATQLAIERGKEFNPSDGWLNCWKTRHNVVQRKEHDKK</sequence>
<gene>
    <name evidence="3" type="ORF">EOD39_1873</name>
</gene>
<reference evidence="3 4" key="1">
    <citation type="submission" date="2019-01" db="EMBL/GenBank/DDBJ databases">
        <title>Draft Genome and Complete Hox-Cluster Characterization of the Sterlet Sturgeon (Acipenser ruthenus).</title>
        <authorList>
            <person name="Wei Q."/>
        </authorList>
    </citation>
    <scope>NUCLEOTIDE SEQUENCE [LARGE SCALE GENOMIC DNA]</scope>
    <source>
        <strain evidence="3">WHYD16114868_AA</strain>
        <tissue evidence="3">Blood</tissue>
    </source>
</reference>
<dbReference type="SMART" id="SM00674">
    <property type="entry name" value="CENPB"/>
    <property type="match status" value="1"/>
</dbReference>
<evidence type="ECO:0000313" key="4">
    <source>
        <dbReference type="Proteomes" id="UP000289886"/>
    </source>
</evidence>
<dbReference type="EMBL" id="SCEB01215215">
    <property type="protein sequence ID" value="RXM30694.1"/>
    <property type="molecule type" value="Genomic_DNA"/>
</dbReference>
<dbReference type="Pfam" id="PF03221">
    <property type="entry name" value="HTH_Tnp_Tc5"/>
    <property type="match status" value="1"/>
</dbReference>
<evidence type="ECO:0000259" key="2">
    <source>
        <dbReference type="PROSITE" id="PS51253"/>
    </source>
</evidence>
<feature type="domain" description="HTH CENPB-type" evidence="2">
    <location>
        <begin position="112"/>
        <end position="182"/>
    </location>
</feature>
<proteinExistence type="predicted"/>
<dbReference type="GO" id="GO:0005634">
    <property type="term" value="C:nucleus"/>
    <property type="evidence" value="ECO:0007669"/>
    <property type="project" value="TreeGrafter"/>
</dbReference>
<name>A0A444U6B6_ACIRT</name>
<keyword evidence="1" id="KW-0238">DNA-binding</keyword>
<accession>A0A444U6B6</accession>
<dbReference type="InterPro" id="IPR006600">
    <property type="entry name" value="HTH_CenpB_DNA-bd_dom"/>
</dbReference>
<dbReference type="Gene3D" id="1.10.10.60">
    <property type="entry name" value="Homeodomain-like"/>
    <property type="match status" value="2"/>
</dbReference>
<dbReference type="InterPro" id="IPR050863">
    <property type="entry name" value="CenT-Element_Derived"/>
</dbReference>
<organism evidence="3 4">
    <name type="scientific">Acipenser ruthenus</name>
    <name type="common">Sterlet sturgeon</name>
    <dbReference type="NCBI Taxonomy" id="7906"/>
    <lineage>
        <taxon>Eukaryota</taxon>
        <taxon>Metazoa</taxon>
        <taxon>Chordata</taxon>
        <taxon>Craniata</taxon>
        <taxon>Vertebrata</taxon>
        <taxon>Euteleostomi</taxon>
        <taxon>Actinopterygii</taxon>
        <taxon>Chondrostei</taxon>
        <taxon>Acipenseriformes</taxon>
        <taxon>Acipenseridae</taxon>
        <taxon>Acipenser</taxon>
    </lineage>
</organism>
<protein>
    <submittedName>
        <fullName evidence="3">Tigger transposable element-derived protein 3</fullName>
    </submittedName>
</protein>
<dbReference type="PANTHER" id="PTHR19303">
    <property type="entry name" value="TRANSPOSON"/>
    <property type="match status" value="1"/>
</dbReference>
<dbReference type="InterPro" id="IPR009057">
    <property type="entry name" value="Homeodomain-like_sf"/>
</dbReference>
<dbReference type="AlphaFoldDB" id="A0A444U6B6"/>
<dbReference type="PROSITE" id="PS51253">
    <property type="entry name" value="HTH_CENPB"/>
    <property type="match status" value="1"/>
</dbReference>
<dbReference type="SUPFAM" id="SSF46689">
    <property type="entry name" value="Homeodomain-like"/>
    <property type="match status" value="2"/>
</dbReference>
<dbReference type="Proteomes" id="UP000289886">
    <property type="component" value="Unassembled WGS sequence"/>
</dbReference>
<evidence type="ECO:0000313" key="3">
    <source>
        <dbReference type="EMBL" id="RXM30694.1"/>
    </source>
</evidence>
<keyword evidence="4" id="KW-1185">Reference proteome</keyword>